<evidence type="ECO:0000313" key="6">
    <source>
        <dbReference type="Proteomes" id="UP000538670"/>
    </source>
</evidence>
<gene>
    <name evidence="5" type="ORF">GGR48_000313</name>
</gene>
<keyword evidence="3" id="KW-0812">Transmembrane</keyword>
<dbReference type="RefSeq" id="WP_183950144.1">
    <property type="nucleotide sequence ID" value="NZ_JACIDH010000001.1"/>
</dbReference>
<feature type="domain" description="Phage tail tape measure protein" evidence="4">
    <location>
        <begin position="239"/>
        <end position="451"/>
    </location>
</feature>
<proteinExistence type="predicted"/>
<feature type="transmembrane region" description="Helical" evidence="3">
    <location>
        <begin position="626"/>
        <end position="649"/>
    </location>
</feature>
<feature type="transmembrane region" description="Helical" evidence="3">
    <location>
        <begin position="598"/>
        <end position="620"/>
    </location>
</feature>
<sequence length="819" mass="84837">MDRTLRIRMLLEAGDRASRPLRDLAAGSSRAAESLRTAREELKNIRRAQADVAGFRDLRRGITQTSTELGAARRNLATARAAIASTANPTRAMTRDLAQAERQLEAVRRRGTEEAQQLRELRARMETAGISTRDLARHERDLERRAGQATDALSEQERRMAQLADRQRRLASARDGFARVQDRAGGIAAGGASAIAIGAATGAPLVMAARGAMDLEEGMAGVAKVTGLAGPQLQGMTNDIINLTTKIPMTATELSQIAAAAGAAGVGMDAFGRPLRTQAKDLVAFTDDAAQMGIAFDMTAEDAGATMAKWRQAFKMTQPEVRALGDRVNALTNKFGGNASSVAGIVTRIGPLGKVAGIAAPQVSALASSLNSIGVEEEVAATGIKNLLLNMTKGSSATKSQSKAFSSLGLDAVKLAKSMQVDASGTIVDLLERVGKLSPDKQASILSEMFGTESVGAIAPLLTNLDGVKQRLDLVGDRSKYAGSMAGEFASRISTAKGMTDIAKNAFEAVSLSIGQSMLPMIKEGALRFTAIAMRMGAFATRHPQLIKFAVILTGALAGLFFAIGAGSIILAAIMGPIALINAGLLAMGVAGGVASIGLFPIFATIAAIAGAVALVVAAWNHWDTISAAWFGFWGTLRAAFVSAGTFIADWGPRVGRFLMSGLLSMLNPMTLVNRVKALGHAAIGAFKSVLGIHSPSRVFAGLGGYMMEGLAGGITDGEGQPLRRVDSVAKRLTSAMALGTIAPGLAMAAPGAPGAGGAEGTSAMAARAPRITIVVQGAPGQSEQRLAELVAIEVAKVTGQSVAGNVSSFADIPDWENG</sequence>
<dbReference type="PANTHER" id="PTHR37813">
    <property type="entry name" value="FELS-2 PROPHAGE PROTEIN"/>
    <property type="match status" value="1"/>
</dbReference>
<keyword evidence="3" id="KW-0472">Membrane</keyword>
<keyword evidence="1" id="KW-1188">Viral release from host cell</keyword>
<dbReference type="NCBIfam" id="TIGR01760">
    <property type="entry name" value="tape_meas_TP901"/>
    <property type="match status" value="1"/>
</dbReference>
<evidence type="ECO:0000259" key="4">
    <source>
        <dbReference type="Pfam" id="PF10145"/>
    </source>
</evidence>
<accession>A0A7W6A8D0</accession>
<evidence type="ECO:0000313" key="5">
    <source>
        <dbReference type="EMBL" id="MBB3877910.1"/>
    </source>
</evidence>
<feature type="transmembrane region" description="Helical" evidence="3">
    <location>
        <begin position="570"/>
        <end position="591"/>
    </location>
</feature>
<keyword evidence="2" id="KW-0175">Coiled coil</keyword>
<dbReference type="PANTHER" id="PTHR37813:SF1">
    <property type="entry name" value="FELS-2 PROPHAGE PROTEIN"/>
    <property type="match status" value="1"/>
</dbReference>
<evidence type="ECO:0000256" key="1">
    <source>
        <dbReference type="ARBA" id="ARBA00022612"/>
    </source>
</evidence>
<protein>
    <submittedName>
        <fullName evidence="5">TP901 family phage tail tape measure protein</fullName>
    </submittedName>
</protein>
<feature type="coiled-coil region" evidence="2">
    <location>
        <begin position="90"/>
        <end position="173"/>
    </location>
</feature>
<dbReference type="Proteomes" id="UP000538670">
    <property type="component" value="Unassembled WGS sequence"/>
</dbReference>
<feature type="transmembrane region" description="Helical" evidence="3">
    <location>
        <begin position="546"/>
        <end position="564"/>
    </location>
</feature>
<keyword evidence="6" id="KW-1185">Reference proteome</keyword>
<name>A0A7W6A8D0_9SPHN</name>
<dbReference type="Pfam" id="PF10145">
    <property type="entry name" value="PhageMin_Tail"/>
    <property type="match status" value="1"/>
</dbReference>
<evidence type="ECO:0000256" key="2">
    <source>
        <dbReference type="SAM" id="Coils"/>
    </source>
</evidence>
<comment type="caution">
    <text evidence="5">The sequence shown here is derived from an EMBL/GenBank/DDBJ whole genome shotgun (WGS) entry which is preliminary data.</text>
</comment>
<evidence type="ECO:0000256" key="3">
    <source>
        <dbReference type="SAM" id="Phobius"/>
    </source>
</evidence>
<dbReference type="AlphaFoldDB" id="A0A7W6A8D0"/>
<organism evidence="5 6">
    <name type="scientific">Sphingomonas pseudosanguinis</name>
    <dbReference type="NCBI Taxonomy" id="413712"/>
    <lineage>
        <taxon>Bacteria</taxon>
        <taxon>Pseudomonadati</taxon>
        <taxon>Pseudomonadota</taxon>
        <taxon>Alphaproteobacteria</taxon>
        <taxon>Sphingomonadales</taxon>
        <taxon>Sphingomonadaceae</taxon>
        <taxon>Sphingomonas</taxon>
    </lineage>
</organism>
<dbReference type="InterPro" id="IPR010090">
    <property type="entry name" value="Phage_tape_meas"/>
</dbReference>
<dbReference type="EMBL" id="JACIDH010000001">
    <property type="protein sequence ID" value="MBB3877910.1"/>
    <property type="molecule type" value="Genomic_DNA"/>
</dbReference>
<keyword evidence="3" id="KW-1133">Transmembrane helix</keyword>
<reference evidence="5 6" key="1">
    <citation type="submission" date="2020-08" db="EMBL/GenBank/DDBJ databases">
        <title>Genomic Encyclopedia of Type Strains, Phase IV (KMG-IV): sequencing the most valuable type-strain genomes for metagenomic binning, comparative biology and taxonomic classification.</title>
        <authorList>
            <person name="Goeker M."/>
        </authorList>
    </citation>
    <scope>NUCLEOTIDE SEQUENCE [LARGE SCALE GENOMIC DNA]</scope>
    <source>
        <strain evidence="5 6">DSM 19512</strain>
    </source>
</reference>